<protein>
    <submittedName>
        <fullName evidence="1">Uncharacterized protein</fullName>
    </submittedName>
</protein>
<name>A0A317XKQ2_9BASI</name>
<evidence type="ECO:0000313" key="1">
    <source>
        <dbReference type="EMBL" id="PWY98864.1"/>
    </source>
</evidence>
<sequence length="227" mass="25087">IPVVRACPHIRSDFILHDPCGLPFRRNGCQDKTSSHRDPDFLPSSPSDHRLCIQSKSRSSLTGLIGIQILSQSFSKSSFSASFRLTAPSHHRSSLAFQHRDTDTHTHIHTHTCNSSSLTPSLIHCTTVTDCHALHPPGVSFSTSGSRCTSHRPFDPTAFQLDLSPALVSRSAEPRLPARRTSIPAFPFICAPPVVVVFIRQQQIFTEYLFVFACPTDYQSHCLGLDA</sequence>
<gene>
    <name evidence="1" type="ORF">BCV70DRAFT_178672</name>
</gene>
<accession>A0A317XKQ2</accession>
<feature type="non-terminal residue" evidence="1">
    <location>
        <position position="1"/>
    </location>
</feature>
<reference evidence="1 2" key="1">
    <citation type="journal article" date="2018" name="Mol. Biol. Evol.">
        <title>Broad Genomic Sampling Reveals a Smut Pathogenic Ancestry of the Fungal Clade Ustilaginomycotina.</title>
        <authorList>
            <person name="Kijpornyongpan T."/>
            <person name="Mondo S.J."/>
            <person name="Barry K."/>
            <person name="Sandor L."/>
            <person name="Lee J."/>
            <person name="Lipzen A."/>
            <person name="Pangilinan J."/>
            <person name="LaButti K."/>
            <person name="Hainaut M."/>
            <person name="Henrissat B."/>
            <person name="Grigoriev I.V."/>
            <person name="Spatafora J.W."/>
            <person name="Aime M.C."/>
        </authorList>
    </citation>
    <scope>NUCLEOTIDE SEQUENCE [LARGE SCALE GENOMIC DNA]</scope>
    <source>
        <strain evidence="1 2">MCA 3645</strain>
    </source>
</reference>
<dbReference type="Proteomes" id="UP000246740">
    <property type="component" value="Unassembled WGS sequence"/>
</dbReference>
<evidence type="ECO:0000313" key="2">
    <source>
        <dbReference type="Proteomes" id="UP000246740"/>
    </source>
</evidence>
<proteinExistence type="predicted"/>
<dbReference type="EMBL" id="KZ819197">
    <property type="protein sequence ID" value="PWY98864.1"/>
    <property type="molecule type" value="Genomic_DNA"/>
</dbReference>
<organism evidence="1 2">
    <name type="scientific">Testicularia cyperi</name>
    <dbReference type="NCBI Taxonomy" id="1882483"/>
    <lineage>
        <taxon>Eukaryota</taxon>
        <taxon>Fungi</taxon>
        <taxon>Dikarya</taxon>
        <taxon>Basidiomycota</taxon>
        <taxon>Ustilaginomycotina</taxon>
        <taxon>Ustilaginomycetes</taxon>
        <taxon>Ustilaginales</taxon>
        <taxon>Anthracoideaceae</taxon>
        <taxon>Testicularia</taxon>
    </lineage>
</organism>
<keyword evidence="2" id="KW-1185">Reference proteome</keyword>
<dbReference type="AlphaFoldDB" id="A0A317XKQ2"/>
<dbReference type="InParanoid" id="A0A317XKQ2"/>